<dbReference type="PANTHER" id="PTHR32060:SF30">
    <property type="entry name" value="CARBOXY-TERMINAL PROCESSING PROTEASE CTPA"/>
    <property type="match status" value="1"/>
</dbReference>
<comment type="caution">
    <text evidence="3">The sequence shown here is derived from an EMBL/GenBank/DDBJ whole genome shotgun (WGS) entry which is preliminary data.</text>
</comment>
<keyword evidence="1" id="KW-1133">Transmembrane helix</keyword>
<keyword evidence="4" id="KW-1185">Reference proteome</keyword>
<gene>
    <name evidence="3" type="ORF">C4F40_11255</name>
</gene>
<dbReference type="Proteomes" id="UP000618319">
    <property type="component" value="Unassembled WGS sequence"/>
</dbReference>
<dbReference type="GO" id="GO:0006508">
    <property type="term" value="P:proteolysis"/>
    <property type="evidence" value="ECO:0007669"/>
    <property type="project" value="UniProtKB-KW"/>
</dbReference>
<keyword evidence="3" id="KW-0378">Hydrolase</keyword>
<proteinExistence type="predicted"/>
<keyword evidence="3" id="KW-0645">Protease</keyword>
<protein>
    <submittedName>
        <fullName evidence="3">Carboxyl-terminal protease</fullName>
    </submittedName>
</protein>
<accession>A0ABR9T7J9</accession>
<name>A0ABR9T7J9_9SPHI</name>
<dbReference type="InterPro" id="IPR005151">
    <property type="entry name" value="Tail-specific_protease"/>
</dbReference>
<dbReference type="RefSeq" id="WP_196938521.1">
    <property type="nucleotide sequence ID" value="NZ_MU158689.1"/>
</dbReference>
<dbReference type="GO" id="GO:0008233">
    <property type="term" value="F:peptidase activity"/>
    <property type="evidence" value="ECO:0007669"/>
    <property type="project" value="UniProtKB-KW"/>
</dbReference>
<dbReference type="EMBL" id="PSKQ01000019">
    <property type="protein sequence ID" value="MBE8721301.1"/>
    <property type="molecule type" value="Genomic_DNA"/>
</dbReference>
<dbReference type="Gene3D" id="3.90.226.10">
    <property type="entry name" value="2-enoyl-CoA Hydratase, Chain A, domain 1"/>
    <property type="match status" value="1"/>
</dbReference>
<dbReference type="Pfam" id="PF03572">
    <property type="entry name" value="Peptidase_S41"/>
    <property type="match status" value="1"/>
</dbReference>
<dbReference type="SUPFAM" id="SSF52096">
    <property type="entry name" value="ClpP/crotonase"/>
    <property type="match status" value="1"/>
</dbReference>
<feature type="transmembrane region" description="Helical" evidence="1">
    <location>
        <begin position="23"/>
        <end position="41"/>
    </location>
</feature>
<reference evidence="3 4" key="1">
    <citation type="submission" date="2018-02" db="EMBL/GenBank/DDBJ databases">
        <title>Sphingobacterium KA21.</title>
        <authorList>
            <person name="Vasarhelyi B.M."/>
            <person name="Deshmukh S."/>
            <person name="Balint B."/>
            <person name="Kukolya J."/>
        </authorList>
    </citation>
    <scope>NUCLEOTIDE SEQUENCE [LARGE SCALE GENOMIC DNA]</scope>
    <source>
        <strain evidence="3 4">Ka21</strain>
    </source>
</reference>
<evidence type="ECO:0000313" key="4">
    <source>
        <dbReference type="Proteomes" id="UP000618319"/>
    </source>
</evidence>
<organism evidence="3 4">
    <name type="scientific">Sphingobacterium pedocola</name>
    <dbReference type="NCBI Taxonomy" id="2082722"/>
    <lineage>
        <taxon>Bacteria</taxon>
        <taxon>Pseudomonadati</taxon>
        <taxon>Bacteroidota</taxon>
        <taxon>Sphingobacteriia</taxon>
        <taxon>Sphingobacteriales</taxon>
        <taxon>Sphingobacteriaceae</taxon>
        <taxon>Sphingobacterium</taxon>
    </lineage>
</organism>
<evidence type="ECO:0000313" key="3">
    <source>
        <dbReference type="EMBL" id="MBE8721301.1"/>
    </source>
</evidence>
<feature type="domain" description="Tail specific protease" evidence="2">
    <location>
        <begin position="141"/>
        <end position="374"/>
    </location>
</feature>
<dbReference type="InterPro" id="IPR029045">
    <property type="entry name" value="ClpP/crotonase-like_dom_sf"/>
</dbReference>
<keyword evidence="1" id="KW-0472">Membrane</keyword>
<dbReference type="SMART" id="SM00245">
    <property type="entry name" value="TSPc"/>
    <property type="match status" value="1"/>
</dbReference>
<keyword evidence="1" id="KW-0812">Transmembrane</keyword>
<evidence type="ECO:0000259" key="2">
    <source>
        <dbReference type="SMART" id="SM00245"/>
    </source>
</evidence>
<evidence type="ECO:0000256" key="1">
    <source>
        <dbReference type="SAM" id="Phobius"/>
    </source>
</evidence>
<sequence>MRFNTLFCHPELREGSVRHSLQIYYRIIGIACLILFIFSACKKDRNEDLPTSPTTGTRMEFTLDSILLYAQQVYLWREAIPAYADFAPRTRYGHISPEIIAFQQELFDLSQLKLAPSGQPYEHSETKNTAKYSFLEQYSKGSSAASAAIDAADYAQLMDFWEQDDKKIAYLYINSFPELSTAKSQLDEAARAMADRSSNYLILDLRHHGGGYVKTAEYLANLIAPASLNGKTMYTEQFNLLLQSGSAHILKKQLYYDADGNTVPYNGRLATLADVDFSESKNTYSFNKQGALQSIRTIYFLVSDRTASAAEMLISVLKPYFKVKLVGRKTYGKPVGTFPIQIDRYNIYLTSFLIRNADGWSDYFDGMPVDITVTGNRIPDLGNPEEPLLAAALADITAQPATSKSLKLQASSESVRISEPDQYFKTDDYTIPVVKQDFKLKPF</sequence>
<dbReference type="PANTHER" id="PTHR32060">
    <property type="entry name" value="TAIL-SPECIFIC PROTEASE"/>
    <property type="match status" value="1"/>
</dbReference>